<comment type="caution">
    <text evidence="1">The sequence shown here is derived from an EMBL/GenBank/DDBJ whole genome shotgun (WGS) entry which is preliminary data.</text>
</comment>
<sequence>MPTTMSLEQRVTTVFELLENAGKKEHIGGKITRLDHALQVAQLAKSEGADEETILAALFYDIGHLCLSTEQRRDVCDKNFLSYHLTNTTRNTSAIDYGRIGGEYLRQFGFPKKTCELIESDVMARRYILTVDPQRLITPAVVSVVYESYRAGPLSSTEMREFENDPLFKQKVQLRRWSYFVKVAEGYLATLDTYRDMAIRNMPI</sequence>
<dbReference type="Proteomes" id="UP001140074">
    <property type="component" value="Unassembled WGS sequence"/>
</dbReference>
<evidence type="ECO:0000313" key="1">
    <source>
        <dbReference type="EMBL" id="KAJ2860487.1"/>
    </source>
</evidence>
<dbReference type="Gene3D" id="1.10.3210.10">
    <property type="entry name" value="Hypothetical protein af1432"/>
    <property type="match status" value="1"/>
</dbReference>
<evidence type="ECO:0008006" key="3">
    <source>
        <dbReference type="Google" id="ProtNLM"/>
    </source>
</evidence>
<dbReference type="CDD" id="cd00077">
    <property type="entry name" value="HDc"/>
    <property type="match status" value="1"/>
</dbReference>
<dbReference type="EMBL" id="JANBUY010000293">
    <property type="protein sequence ID" value="KAJ2860487.1"/>
    <property type="molecule type" value="Genomic_DNA"/>
</dbReference>
<reference evidence="1" key="1">
    <citation type="submission" date="2022-07" db="EMBL/GenBank/DDBJ databases">
        <title>Phylogenomic reconstructions and comparative analyses of Kickxellomycotina fungi.</title>
        <authorList>
            <person name="Reynolds N.K."/>
            <person name="Stajich J.E."/>
            <person name="Barry K."/>
            <person name="Grigoriev I.V."/>
            <person name="Crous P."/>
            <person name="Smith M.E."/>
        </authorList>
    </citation>
    <scope>NUCLEOTIDE SEQUENCE</scope>
    <source>
        <strain evidence="1">RSA 476</strain>
    </source>
</reference>
<dbReference type="AlphaFoldDB" id="A0A9W8IM74"/>
<dbReference type="InterPro" id="IPR003607">
    <property type="entry name" value="HD/PDEase_dom"/>
</dbReference>
<dbReference type="InterPro" id="IPR052567">
    <property type="entry name" value="OP_Dioxygenase"/>
</dbReference>
<gene>
    <name evidence="1" type="ORF">GGH94_005480</name>
</gene>
<dbReference type="PANTHER" id="PTHR40202">
    <property type="match status" value="1"/>
</dbReference>
<evidence type="ECO:0000313" key="2">
    <source>
        <dbReference type="Proteomes" id="UP001140074"/>
    </source>
</evidence>
<keyword evidence="2" id="KW-1185">Reference proteome</keyword>
<accession>A0A9W8IM74</accession>
<organism evidence="1 2">
    <name type="scientific">Coemansia aciculifera</name>
    <dbReference type="NCBI Taxonomy" id="417176"/>
    <lineage>
        <taxon>Eukaryota</taxon>
        <taxon>Fungi</taxon>
        <taxon>Fungi incertae sedis</taxon>
        <taxon>Zoopagomycota</taxon>
        <taxon>Kickxellomycotina</taxon>
        <taxon>Kickxellomycetes</taxon>
        <taxon>Kickxellales</taxon>
        <taxon>Kickxellaceae</taxon>
        <taxon>Coemansia</taxon>
    </lineage>
</organism>
<dbReference type="PANTHER" id="PTHR40202:SF1">
    <property type="entry name" value="HD DOMAIN-CONTAINING PROTEIN"/>
    <property type="match status" value="1"/>
</dbReference>
<dbReference type="SUPFAM" id="SSF109604">
    <property type="entry name" value="HD-domain/PDEase-like"/>
    <property type="match status" value="1"/>
</dbReference>
<name>A0A9W8IM74_9FUNG</name>
<protein>
    <recommendedName>
        <fullName evidence="3">HD domain-containing protein</fullName>
    </recommendedName>
</protein>
<proteinExistence type="predicted"/>